<dbReference type="AlphaFoldDB" id="A0AAI8YEC0"/>
<evidence type="ECO:0000313" key="2">
    <source>
        <dbReference type="EMBL" id="CAJ2501630.1"/>
    </source>
</evidence>
<dbReference type="Proteomes" id="UP001295740">
    <property type="component" value="Unassembled WGS sequence"/>
</dbReference>
<name>A0AAI8YEC0_9PEZI</name>
<evidence type="ECO:0000256" key="1">
    <source>
        <dbReference type="SAM" id="MobiDB-lite"/>
    </source>
</evidence>
<evidence type="ECO:0000313" key="3">
    <source>
        <dbReference type="Proteomes" id="UP001295740"/>
    </source>
</evidence>
<proteinExistence type="predicted"/>
<dbReference type="EMBL" id="CAUWAG010000003">
    <property type="protein sequence ID" value="CAJ2501630.1"/>
    <property type="molecule type" value="Genomic_DNA"/>
</dbReference>
<reference evidence="2" key="1">
    <citation type="submission" date="2023-10" db="EMBL/GenBank/DDBJ databases">
        <authorList>
            <person name="Hackl T."/>
        </authorList>
    </citation>
    <scope>NUCLEOTIDE SEQUENCE</scope>
</reference>
<organism evidence="2 3">
    <name type="scientific">Anthostomella pinea</name>
    <dbReference type="NCBI Taxonomy" id="933095"/>
    <lineage>
        <taxon>Eukaryota</taxon>
        <taxon>Fungi</taxon>
        <taxon>Dikarya</taxon>
        <taxon>Ascomycota</taxon>
        <taxon>Pezizomycotina</taxon>
        <taxon>Sordariomycetes</taxon>
        <taxon>Xylariomycetidae</taxon>
        <taxon>Xylariales</taxon>
        <taxon>Xylariaceae</taxon>
        <taxon>Anthostomella</taxon>
    </lineage>
</organism>
<gene>
    <name evidence="2" type="ORF">KHLLAP_LOCUS2098</name>
</gene>
<feature type="region of interest" description="Disordered" evidence="1">
    <location>
        <begin position="82"/>
        <end position="116"/>
    </location>
</feature>
<sequence>MTDIPSEQSSSLSPGARRRAHEMAVYCRLIVDNLQRDAEYEELGEIRSVGGVSRFEDMGRGEPCGENKGIVLFIKRIFDDADDEDDEEPALRGSDSDLWNDLREKAEEGPDGRRKKLKNGKWEVVFDYSESKRSKS</sequence>
<protein>
    <submittedName>
        <fullName evidence="2">Uu.00g044830.m01.CDS01</fullName>
    </submittedName>
</protein>
<accession>A0AAI8YEC0</accession>
<feature type="compositionally biased region" description="Basic and acidic residues" evidence="1">
    <location>
        <begin position="100"/>
        <end position="112"/>
    </location>
</feature>
<keyword evidence="3" id="KW-1185">Reference proteome</keyword>
<comment type="caution">
    <text evidence="2">The sequence shown here is derived from an EMBL/GenBank/DDBJ whole genome shotgun (WGS) entry which is preliminary data.</text>
</comment>